<sequence length="351" mass="40838">MDAPAIPVRNLYYLLCYAWDCLEPGELIDVSRLPYTELVDLLALALCEGVRHMARRGLDQGYQAHEAVLAGVRGRVDLLASARRFLPQHGQALCRFDELTVNTLPNQIIKTTLNRLSQEGTLDPHLRRQVERLQRDLPGIATMALSRQSFQRVQLAAHNRFYRFLLHICEALHGAWLIDSETGQYRFRDFRRDDRQMAKLFERFLFHFLRIELLDWQVKRQGILWKAESDSDPHLSLLPAMQTDISLRRGGQLAIIDAKFYRQTLSRHFDTPKIHHDNLYQLMSYLHNAPRQDGDRLTGMLIYPRVDQSLRQRYLIQGYPVAVATVDLDQPWQAIKQELLEMMQWGLGNPA</sequence>
<dbReference type="InterPro" id="IPR019292">
    <property type="entry name" value="McrC"/>
</dbReference>
<reference evidence="2" key="1">
    <citation type="journal article" date="2019" name="Int. J. Syst. Evol. Microbiol.">
        <title>The Global Catalogue of Microorganisms (GCM) 10K type strain sequencing project: providing services to taxonomists for standard genome sequencing and annotation.</title>
        <authorList>
            <consortium name="The Broad Institute Genomics Platform"/>
            <consortium name="The Broad Institute Genome Sequencing Center for Infectious Disease"/>
            <person name="Wu L."/>
            <person name="Ma J."/>
        </authorList>
    </citation>
    <scope>NUCLEOTIDE SEQUENCE [LARGE SCALE GENOMIC DNA]</scope>
    <source>
        <strain evidence="2">LMG 29894</strain>
    </source>
</reference>
<comment type="caution">
    <text evidence="1">The sequence shown here is derived from an EMBL/GenBank/DDBJ whole genome shotgun (WGS) entry which is preliminary data.</text>
</comment>
<dbReference type="EMBL" id="JBHSBU010000001">
    <property type="protein sequence ID" value="MFC4160445.1"/>
    <property type="molecule type" value="Genomic_DNA"/>
</dbReference>
<dbReference type="RefSeq" id="WP_378165281.1">
    <property type="nucleotide sequence ID" value="NZ_JBHSBU010000001.1"/>
</dbReference>
<name>A0ABV8MU17_9NEIS</name>
<dbReference type="PANTHER" id="PTHR38733:SF1">
    <property type="entry name" value="TYPE IV METHYL-DIRECTED RESTRICTION ENZYME ECOKMCRBC"/>
    <property type="match status" value="1"/>
</dbReference>
<dbReference type="InterPro" id="IPR014407">
    <property type="entry name" value="McrC_bac"/>
</dbReference>
<organism evidence="1 2">
    <name type="scientific">Chitinimonas lacunae</name>
    <dbReference type="NCBI Taxonomy" id="1963018"/>
    <lineage>
        <taxon>Bacteria</taxon>
        <taxon>Pseudomonadati</taxon>
        <taxon>Pseudomonadota</taxon>
        <taxon>Betaproteobacteria</taxon>
        <taxon>Neisseriales</taxon>
        <taxon>Chitinibacteraceae</taxon>
        <taxon>Chitinimonas</taxon>
    </lineage>
</organism>
<evidence type="ECO:0000313" key="2">
    <source>
        <dbReference type="Proteomes" id="UP001595791"/>
    </source>
</evidence>
<evidence type="ECO:0008006" key="3">
    <source>
        <dbReference type="Google" id="ProtNLM"/>
    </source>
</evidence>
<keyword evidence="2" id="KW-1185">Reference proteome</keyword>
<dbReference type="Proteomes" id="UP001595791">
    <property type="component" value="Unassembled WGS sequence"/>
</dbReference>
<evidence type="ECO:0000313" key="1">
    <source>
        <dbReference type="EMBL" id="MFC4160445.1"/>
    </source>
</evidence>
<accession>A0ABV8MU17</accession>
<dbReference type="Pfam" id="PF10117">
    <property type="entry name" value="McrBC"/>
    <property type="match status" value="1"/>
</dbReference>
<dbReference type="PIRSF" id="PIRSF003109">
    <property type="entry name" value="McrC"/>
    <property type="match status" value="1"/>
</dbReference>
<proteinExistence type="predicted"/>
<dbReference type="PANTHER" id="PTHR38733">
    <property type="entry name" value="PROTEIN MCRC"/>
    <property type="match status" value="1"/>
</dbReference>
<protein>
    <recommendedName>
        <fullName evidence="3">5-methylcytosine-specific restriction endonuclease system specificity protein McrC</fullName>
    </recommendedName>
</protein>
<gene>
    <name evidence="1" type="ORF">ACFOW7_13970</name>
</gene>